<evidence type="ECO:0000313" key="1">
    <source>
        <dbReference type="EMBL" id="ASV85498.1"/>
    </source>
</evidence>
<dbReference type="Proteomes" id="UP000215256">
    <property type="component" value="Chromosome 1"/>
</dbReference>
<proteinExistence type="predicted"/>
<evidence type="ECO:0000313" key="2">
    <source>
        <dbReference type="Proteomes" id="UP000215256"/>
    </source>
</evidence>
<reference evidence="1 2" key="1">
    <citation type="submission" date="2017-07" db="EMBL/GenBank/DDBJ databases">
        <title>Phylogenetic study on the rhizospheric bacterium Ochrobactrum sp. A44.</title>
        <authorList>
            <person name="Krzyzanowska D.M."/>
            <person name="Ossowicki A."/>
            <person name="Rajewska M."/>
            <person name="Maciag T."/>
            <person name="Kaczynski Z."/>
            <person name="Czerwicka M."/>
            <person name="Jafra S."/>
        </authorList>
    </citation>
    <scope>NUCLEOTIDE SEQUENCE [LARGE SCALE GENOMIC DNA]</scope>
    <source>
        <strain evidence="1 2">A44</strain>
    </source>
</reference>
<sequence>MVRHAALMRFISPKGEIAMTGGFALITQTIYCRLLPG</sequence>
<name>A0A248UFQ5_9HYPH</name>
<dbReference type="AlphaFoldDB" id="A0A248UFQ5"/>
<protein>
    <submittedName>
        <fullName evidence="1">Uncharacterized protein</fullName>
    </submittedName>
</protein>
<dbReference type="KEGG" id="och:CES85_2071"/>
<organism evidence="1 2">
    <name type="scientific">Ochrobactrum quorumnocens</name>
    <dbReference type="NCBI Taxonomy" id="271865"/>
    <lineage>
        <taxon>Bacteria</taxon>
        <taxon>Pseudomonadati</taxon>
        <taxon>Pseudomonadota</taxon>
        <taxon>Alphaproteobacteria</taxon>
        <taxon>Hyphomicrobiales</taxon>
        <taxon>Brucellaceae</taxon>
        <taxon>Brucella/Ochrobactrum group</taxon>
        <taxon>Ochrobactrum</taxon>
    </lineage>
</organism>
<dbReference type="EMBL" id="CP022604">
    <property type="protein sequence ID" value="ASV85498.1"/>
    <property type="molecule type" value="Genomic_DNA"/>
</dbReference>
<gene>
    <name evidence="1" type="ORF">CES85_2071</name>
</gene>
<accession>A0A248UFQ5</accession>